<dbReference type="Gene3D" id="3.60.20.10">
    <property type="entry name" value="Glutamine Phosphoribosylpyrophosphate, subunit 1, domain 1"/>
    <property type="match status" value="1"/>
</dbReference>
<comment type="subunit">
    <text evidence="9">Component of the proteasome complex.</text>
</comment>
<protein>
    <recommendedName>
        <fullName evidence="9">Proteasome subunit beta</fullName>
    </recommendedName>
</protein>
<evidence type="ECO:0000313" key="10">
    <source>
        <dbReference type="EMBL" id="CAG9315329.1"/>
    </source>
</evidence>
<dbReference type="AlphaFoldDB" id="A0AAU9IT31"/>
<dbReference type="EMBL" id="CAJZBQ010000013">
    <property type="protein sequence ID" value="CAG9315329.1"/>
    <property type="molecule type" value="Genomic_DNA"/>
</dbReference>
<evidence type="ECO:0000256" key="8">
    <source>
        <dbReference type="PIRSR" id="PIRSR600243-1"/>
    </source>
</evidence>
<dbReference type="GO" id="GO:0004298">
    <property type="term" value="F:threonine-type endopeptidase activity"/>
    <property type="evidence" value="ECO:0007669"/>
    <property type="project" value="UniProtKB-KW"/>
</dbReference>
<accession>A0AAU9IT31</accession>
<dbReference type="Proteomes" id="UP001162131">
    <property type="component" value="Unassembled WGS sequence"/>
</dbReference>
<gene>
    <name evidence="10" type="ORF">BSTOLATCC_MIC13102</name>
</gene>
<comment type="subcellular location">
    <subcellularLocation>
        <location evidence="9">Cytoplasm</location>
    </subcellularLocation>
    <subcellularLocation>
        <location evidence="9">Nucleus</location>
    </subcellularLocation>
</comment>
<keyword evidence="4" id="KW-0888">Threonine protease</keyword>
<dbReference type="InterPro" id="IPR016050">
    <property type="entry name" value="Proteasome_bsu_CS"/>
</dbReference>
<comment type="similarity">
    <text evidence="9">Belongs to the peptidase T1B family.</text>
</comment>
<dbReference type="SUPFAM" id="SSF56235">
    <property type="entry name" value="N-terminal nucleophile aminohydrolases (Ntn hydrolases)"/>
    <property type="match status" value="1"/>
</dbReference>
<dbReference type="InterPro" id="IPR023333">
    <property type="entry name" value="Proteasome_suB-type"/>
</dbReference>
<organism evidence="10 11">
    <name type="scientific">Blepharisma stoltei</name>
    <dbReference type="NCBI Taxonomy" id="1481888"/>
    <lineage>
        <taxon>Eukaryota</taxon>
        <taxon>Sar</taxon>
        <taxon>Alveolata</taxon>
        <taxon>Ciliophora</taxon>
        <taxon>Postciliodesmatophora</taxon>
        <taxon>Heterotrichea</taxon>
        <taxon>Heterotrichida</taxon>
        <taxon>Blepharismidae</taxon>
        <taxon>Blepharisma</taxon>
    </lineage>
</organism>
<evidence type="ECO:0000256" key="3">
    <source>
        <dbReference type="ARBA" id="ARBA00022670"/>
    </source>
</evidence>
<evidence type="ECO:0000256" key="2">
    <source>
        <dbReference type="ARBA" id="ARBA00022490"/>
    </source>
</evidence>
<evidence type="ECO:0000256" key="4">
    <source>
        <dbReference type="ARBA" id="ARBA00022698"/>
    </source>
</evidence>
<evidence type="ECO:0000256" key="6">
    <source>
        <dbReference type="ARBA" id="ARBA00022942"/>
    </source>
</evidence>
<keyword evidence="5" id="KW-0378">Hydrolase</keyword>
<keyword evidence="2 9" id="KW-0963">Cytoplasm</keyword>
<dbReference type="InterPro" id="IPR029055">
    <property type="entry name" value="Ntn_hydrolases_N"/>
</dbReference>
<comment type="caution">
    <text evidence="10">The sequence shown here is derived from an EMBL/GenBank/DDBJ whole genome shotgun (WGS) entry which is preliminary data.</text>
</comment>
<evidence type="ECO:0000256" key="7">
    <source>
        <dbReference type="ARBA" id="ARBA00023242"/>
    </source>
</evidence>
<comment type="catalytic activity">
    <reaction evidence="1">
        <text>Cleavage of peptide bonds with very broad specificity.</text>
        <dbReference type="EC" id="3.4.25.1"/>
    </reaction>
</comment>
<keyword evidence="7 9" id="KW-0539">Nucleus</keyword>
<evidence type="ECO:0000256" key="5">
    <source>
        <dbReference type="ARBA" id="ARBA00022801"/>
    </source>
</evidence>
<evidence type="ECO:0000256" key="9">
    <source>
        <dbReference type="RuleBase" id="RU004203"/>
    </source>
</evidence>
<dbReference type="CDD" id="cd03763">
    <property type="entry name" value="proteasome_beta_type_7"/>
    <property type="match status" value="1"/>
</dbReference>
<dbReference type="GO" id="GO:0005737">
    <property type="term" value="C:cytoplasm"/>
    <property type="evidence" value="ECO:0007669"/>
    <property type="project" value="UniProtKB-SubCell"/>
</dbReference>
<dbReference type="GO" id="GO:0005839">
    <property type="term" value="C:proteasome core complex"/>
    <property type="evidence" value="ECO:0007669"/>
    <property type="project" value="InterPro"/>
</dbReference>
<evidence type="ECO:0000313" key="11">
    <source>
        <dbReference type="Proteomes" id="UP001162131"/>
    </source>
</evidence>
<dbReference type="PANTHER" id="PTHR32194:SF4">
    <property type="entry name" value="PROTEASOME SUBUNIT BETA TYPE-7"/>
    <property type="match status" value="1"/>
</dbReference>
<dbReference type="PROSITE" id="PS51476">
    <property type="entry name" value="PROTEASOME_BETA_2"/>
    <property type="match status" value="1"/>
</dbReference>
<keyword evidence="11" id="KW-1185">Reference proteome</keyword>
<dbReference type="GO" id="GO:0051603">
    <property type="term" value="P:proteolysis involved in protein catabolic process"/>
    <property type="evidence" value="ECO:0007669"/>
    <property type="project" value="InterPro"/>
</dbReference>
<dbReference type="PROSITE" id="PS00854">
    <property type="entry name" value="PROTEASOME_BETA_1"/>
    <property type="match status" value="1"/>
</dbReference>
<dbReference type="Pfam" id="PF00227">
    <property type="entry name" value="Proteasome"/>
    <property type="match status" value="1"/>
</dbReference>
<keyword evidence="6 9" id="KW-0647">Proteasome</keyword>
<comment type="function">
    <text evidence="9">Component of the proteasome, a multicatalytic proteinase complex which is characterized by its ability to cleave peptides with Arg, Phe, Tyr, Leu, and Glu adjacent to the leaving group at neutral or slightly basic pH. The proteasome has an ATP-dependent proteolytic activity.</text>
</comment>
<sequence length="266" mass="29112">MDYLDQLPIDGFNHDLFERNKTLLDQGVAPKPYTKTGTTIVGLMYEGGVVLGADTRATGGSMVLDKMCDKLHMLAPNIFAAGAGTAADLEHVTLNIGYQLELLRLYSGRQSRVITAITLLTEHLFKYGGNIGAYLIVGGVDASGPQLFMISADGTYRHHPFHTMGSGSLAAMSMFETEYRDHMTKEEAMQLAAKAVESGIFNDLGSGSSVDLVAVDKDGHDHKRTLRNYNHKAYKSTIEYNFPRGVTPVKKEYPLVITEVSAMDLE</sequence>
<dbReference type="InterPro" id="IPR001353">
    <property type="entry name" value="Proteasome_sua/b"/>
</dbReference>
<reference evidence="10" key="1">
    <citation type="submission" date="2021-09" db="EMBL/GenBank/DDBJ databases">
        <authorList>
            <consortium name="AG Swart"/>
            <person name="Singh M."/>
            <person name="Singh A."/>
            <person name="Seah K."/>
            <person name="Emmerich C."/>
        </authorList>
    </citation>
    <scope>NUCLEOTIDE SEQUENCE</scope>
    <source>
        <strain evidence="10">ATCC30299</strain>
    </source>
</reference>
<dbReference type="PANTHER" id="PTHR32194">
    <property type="entry name" value="METALLOPROTEASE TLDD"/>
    <property type="match status" value="1"/>
</dbReference>
<evidence type="ECO:0000256" key="1">
    <source>
        <dbReference type="ARBA" id="ARBA00001198"/>
    </source>
</evidence>
<dbReference type="InterPro" id="IPR000243">
    <property type="entry name" value="Pept_T1A_subB"/>
</dbReference>
<keyword evidence="3" id="KW-0645">Protease</keyword>
<dbReference type="GO" id="GO:0005634">
    <property type="term" value="C:nucleus"/>
    <property type="evidence" value="ECO:0007669"/>
    <property type="project" value="UniProtKB-SubCell"/>
</dbReference>
<feature type="active site" description="Nucleophile" evidence="8">
    <location>
        <position position="38"/>
    </location>
</feature>
<name>A0AAU9IT31_9CILI</name>
<dbReference type="PRINTS" id="PR00141">
    <property type="entry name" value="PROTEASOME"/>
</dbReference>
<proteinExistence type="inferred from homology"/>